<gene>
    <name evidence="4" type="ORF">chiPu_0001825</name>
</gene>
<dbReference type="InterPro" id="IPR036770">
    <property type="entry name" value="Ankyrin_rpt-contain_sf"/>
</dbReference>
<dbReference type="EMBL" id="BEZZ01000029">
    <property type="protein sequence ID" value="GCC23429.1"/>
    <property type="molecule type" value="Genomic_DNA"/>
</dbReference>
<organism evidence="4 5">
    <name type="scientific">Chiloscyllium punctatum</name>
    <name type="common">Brownbanded bambooshark</name>
    <name type="synonym">Hemiscyllium punctatum</name>
    <dbReference type="NCBI Taxonomy" id="137246"/>
    <lineage>
        <taxon>Eukaryota</taxon>
        <taxon>Metazoa</taxon>
        <taxon>Chordata</taxon>
        <taxon>Craniata</taxon>
        <taxon>Vertebrata</taxon>
        <taxon>Chondrichthyes</taxon>
        <taxon>Elasmobranchii</taxon>
        <taxon>Galeomorphii</taxon>
        <taxon>Galeoidea</taxon>
        <taxon>Orectolobiformes</taxon>
        <taxon>Hemiscylliidae</taxon>
        <taxon>Chiloscyllium</taxon>
    </lineage>
</organism>
<dbReference type="SMART" id="SM00248">
    <property type="entry name" value="ANK"/>
    <property type="match status" value="3"/>
</dbReference>
<proteinExistence type="predicted"/>
<dbReference type="AlphaFoldDB" id="A0A401RZ89"/>
<reference evidence="4 5" key="1">
    <citation type="journal article" date="2018" name="Nat. Ecol. Evol.">
        <title>Shark genomes provide insights into elasmobranch evolution and the origin of vertebrates.</title>
        <authorList>
            <person name="Hara Y"/>
            <person name="Yamaguchi K"/>
            <person name="Onimaru K"/>
            <person name="Kadota M"/>
            <person name="Koyanagi M"/>
            <person name="Keeley SD"/>
            <person name="Tatsumi K"/>
            <person name="Tanaka K"/>
            <person name="Motone F"/>
            <person name="Kageyama Y"/>
            <person name="Nozu R"/>
            <person name="Adachi N"/>
            <person name="Nishimura O"/>
            <person name="Nakagawa R"/>
            <person name="Tanegashima C"/>
            <person name="Kiyatake I"/>
            <person name="Matsumoto R"/>
            <person name="Murakumo K"/>
            <person name="Nishida K"/>
            <person name="Terakita A"/>
            <person name="Kuratani S"/>
            <person name="Sato K"/>
            <person name="Hyodo S Kuraku.S."/>
        </authorList>
    </citation>
    <scope>NUCLEOTIDE SEQUENCE [LARGE SCALE GENOMIC DNA]</scope>
</reference>
<dbReference type="GO" id="GO:0004861">
    <property type="term" value="F:cyclin-dependent protein serine/threonine kinase inhibitor activity"/>
    <property type="evidence" value="ECO:0007669"/>
    <property type="project" value="TreeGrafter"/>
</dbReference>
<evidence type="ECO:0000256" key="1">
    <source>
        <dbReference type="ARBA" id="ARBA00022737"/>
    </source>
</evidence>
<dbReference type="OrthoDB" id="539213at2759"/>
<dbReference type="PROSITE" id="PS50088">
    <property type="entry name" value="ANK_REPEAT"/>
    <property type="match status" value="1"/>
</dbReference>
<keyword evidence="5" id="KW-1185">Reference proteome</keyword>
<dbReference type="GO" id="GO:0005737">
    <property type="term" value="C:cytoplasm"/>
    <property type="evidence" value="ECO:0007669"/>
    <property type="project" value="TreeGrafter"/>
</dbReference>
<dbReference type="PANTHER" id="PTHR24201">
    <property type="entry name" value="ANK_REP_REGION DOMAIN-CONTAINING PROTEIN"/>
    <property type="match status" value="1"/>
</dbReference>
<dbReference type="SUPFAM" id="SSF48403">
    <property type="entry name" value="Ankyrin repeat"/>
    <property type="match status" value="1"/>
</dbReference>
<dbReference type="GO" id="GO:2000045">
    <property type="term" value="P:regulation of G1/S transition of mitotic cell cycle"/>
    <property type="evidence" value="ECO:0007669"/>
    <property type="project" value="TreeGrafter"/>
</dbReference>
<evidence type="ECO:0000313" key="4">
    <source>
        <dbReference type="EMBL" id="GCC23429.1"/>
    </source>
</evidence>
<accession>A0A401RZ89</accession>
<keyword evidence="1" id="KW-0677">Repeat</keyword>
<evidence type="ECO:0000256" key="3">
    <source>
        <dbReference type="PROSITE-ProRule" id="PRU00023"/>
    </source>
</evidence>
<name>A0A401RZ89_CHIPU</name>
<dbReference type="InterPro" id="IPR050776">
    <property type="entry name" value="Ank_Repeat/CDKN_Inhibitor"/>
</dbReference>
<sequence>MANQDELANAAAQGKYDKVKRLLSDGADVNGINTFGRTPLQVMKMGCPELCRLLLEHGADPNRQDNHQMALIHDVAREGFLDTLQVLIEVGKADTNLRNKNNQRAIDVAEQHGHQDIVTYLGNLNPAD</sequence>
<dbReference type="Proteomes" id="UP000287033">
    <property type="component" value="Unassembled WGS sequence"/>
</dbReference>
<keyword evidence="2 3" id="KW-0040">ANK repeat</keyword>
<evidence type="ECO:0000313" key="5">
    <source>
        <dbReference type="Proteomes" id="UP000287033"/>
    </source>
</evidence>
<dbReference type="PANTHER" id="PTHR24201:SF8">
    <property type="entry name" value="CYCLIN-DEPENDENT KINASE 4 INHIBITOR B"/>
    <property type="match status" value="1"/>
</dbReference>
<protein>
    <submittedName>
        <fullName evidence="4">Uncharacterized protein</fullName>
    </submittedName>
</protein>
<dbReference type="Gene3D" id="1.25.40.20">
    <property type="entry name" value="Ankyrin repeat-containing domain"/>
    <property type="match status" value="1"/>
</dbReference>
<evidence type="ECO:0000256" key="2">
    <source>
        <dbReference type="ARBA" id="ARBA00023043"/>
    </source>
</evidence>
<dbReference type="OMA" id="ARDNANC"/>
<dbReference type="GO" id="GO:0019901">
    <property type="term" value="F:protein kinase binding"/>
    <property type="evidence" value="ECO:0007669"/>
    <property type="project" value="TreeGrafter"/>
</dbReference>
<dbReference type="InterPro" id="IPR002110">
    <property type="entry name" value="Ankyrin_rpt"/>
</dbReference>
<dbReference type="GO" id="GO:0008285">
    <property type="term" value="P:negative regulation of cell population proliferation"/>
    <property type="evidence" value="ECO:0007669"/>
    <property type="project" value="TreeGrafter"/>
</dbReference>
<feature type="repeat" description="ANK" evidence="3">
    <location>
        <begin position="2"/>
        <end position="34"/>
    </location>
</feature>
<dbReference type="STRING" id="137246.A0A401RZ89"/>
<comment type="caution">
    <text evidence="4">The sequence shown here is derived from an EMBL/GenBank/DDBJ whole genome shotgun (WGS) entry which is preliminary data.</text>
</comment>
<dbReference type="Pfam" id="PF12796">
    <property type="entry name" value="Ank_2"/>
    <property type="match status" value="1"/>
</dbReference>
<dbReference type="GO" id="GO:0005634">
    <property type="term" value="C:nucleus"/>
    <property type="evidence" value="ECO:0007669"/>
    <property type="project" value="TreeGrafter"/>
</dbReference>